<dbReference type="Proteomes" id="UP000594261">
    <property type="component" value="Chromosome 4"/>
</dbReference>
<proteinExistence type="inferred from homology"/>
<evidence type="ECO:0008006" key="9">
    <source>
        <dbReference type="Google" id="ProtNLM"/>
    </source>
</evidence>
<feature type="disulfide bond" evidence="5">
    <location>
        <begin position="175"/>
        <end position="184"/>
    </location>
</feature>
<feature type="disulfide bond" evidence="5">
    <location>
        <begin position="76"/>
        <end position="86"/>
    </location>
</feature>
<reference evidence="7 8" key="1">
    <citation type="journal article" date="2016" name="G3 (Bethesda)">
        <title>First Draft Assembly and Annotation of the Genome of a California Endemic Oak Quercus lobata Nee (Fagaceae).</title>
        <authorList>
            <person name="Sork V.L."/>
            <person name="Fitz-Gibbon S.T."/>
            <person name="Puiu D."/>
            <person name="Crepeau M."/>
            <person name="Gugger P.F."/>
            <person name="Sherman R."/>
            <person name="Stevens K."/>
            <person name="Langley C.H."/>
            <person name="Pellegrini M."/>
            <person name="Salzberg S.L."/>
        </authorList>
    </citation>
    <scope>NUCLEOTIDE SEQUENCE [LARGE SCALE GENOMIC DNA]</scope>
    <source>
        <strain evidence="7 8">cv. SW786</strain>
    </source>
</reference>
<evidence type="ECO:0000313" key="8">
    <source>
        <dbReference type="Proteomes" id="UP000594261"/>
    </source>
</evidence>
<protein>
    <recommendedName>
        <fullName evidence="9">Thaumatin-like protein</fullName>
    </recommendedName>
</protein>
<dbReference type="InterPro" id="IPR017949">
    <property type="entry name" value="Thaumatin_CS"/>
</dbReference>
<dbReference type="KEGG" id="qlo:115987402"/>
<dbReference type="PANTHER" id="PTHR31048">
    <property type="entry name" value="OS03G0233200 PROTEIN"/>
    <property type="match status" value="1"/>
</dbReference>
<sequence>MALKLLHLLLVLSFIGVDAAVFTLQNNCRNTVWPGIQGGEGKAPLMNGGLRLRSGENVNISAPEGWSGRFWGRSLCSFDQSGRGTCITGDCGGQLQCSGTGGAPPATLAEFTLNSPVDYYDVSLVDGYNMPVSIIPLGVSSSCNRATCVSDLNQRCPNGLEVKRNGRVVACKSACLALNRPQYCCTGQYSNAQTCKPTSYSNAFKAACPTAYTYAFDDQTSLFTCDGADYLIRFC</sequence>
<evidence type="ECO:0000256" key="1">
    <source>
        <dbReference type="ARBA" id="ARBA00004613"/>
    </source>
</evidence>
<dbReference type="InterPro" id="IPR037176">
    <property type="entry name" value="Osmotin/thaumatin-like_sf"/>
</dbReference>
<dbReference type="PROSITE" id="PS51367">
    <property type="entry name" value="THAUMATIN_2"/>
    <property type="match status" value="1"/>
</dbReference>
<comment type="similarity">
    <text evidence="2">Belongs to the thaumatin family.</text>
</comment>
<feature type="chain" id="PRO_5029697819" description="Thaumatin-like protein" evidence="6">
    <location>
        <begin position="20"/>
        <end position="235"/>
    </location>
</feature>
<dbReference type="FunFam" id="2.60.110.10:FF:000002">
    <property type="entry name" value="Thaumatin-like protein 1a"/>
    <property type="match status" value="1"/>
</dbReference>
<evidence type="ECO:0000256" key="6">
    <source>
        <dbReference type="SAM" id="SignalP"/>
    </source>
</evidence>
<comment type="subcellular location">
    <subcellularLocation>
        <location evidence="1">Secreted</location>
    </subcellularLocation>
</comment>
<keyword evidence="8" id="KW-1185">Reference proteome</keyword>
<dbReference type="CDD" id="cd09218">
    <property type="entry name" value="TLP-PA"/>
    <property type="match status" value="1"/>
</dbReference>
<keyword evidence="6" id="KW-0732">Signal</keyword>
<feature type="signal peptide" evidence="6">
    <location>
        <begin position="1"/>
        <end position="19"/>
    </location>
</feature>
<feature type="disulfide bond" evidence="5">
    <location>
        <begin position="156"/>
        <end position="171"/>
    </location>
</feature>
<feature type="disulfide bond" evidence="5">
    <location>
        <begin position="28"/>
        <end position="235"/>
    </location>
</feature>
<evidence type="ECO:0000313" key="7">
    <source>
        <dbReference type="EnsemblPlants" id="QL04p005160:mrna"/>
    </source>
</evidence>
<evidence type="ECO:0000256" key="4">
    <source>
        <dbReference type="ARBA" id="ARBA00023157"/>
    </source>
</evidence>
<dbReference type="EnsemblPlants" id="QL04p005160:mrna">
    <property type="protein sequence ID" value="QL04p005160:mrna"/>
    <property type="gene ID" value="QL04p005160"/>
</dbReference>
<dbReference type="AlphaFoldDB" id="A0A7N2LDR9"/>
<evidence type="ECO:0000256" key="5">
    <source>
        <dbReference type="PIRSR" id="PIRSR002703-1"/>
    </source>
</evidence>
<dbReference type="SUPFAM" id="SSF49870">
    <property type="entry name" value="Osmotin, thaumatin-like protein"/>
    <property type="match status" value="1"/>
</dbReference>
<dbReference type="Pfam" id="PF00314">
    <property type="entry name" value="Thaumatin"/>
    <property type="match status" value="1"/>
</dbReference>
<dbReference type="Gene3D" id="2.60.110.10">
    <property type="entry name" value="Thaumatin"/>
    <property type="match status" value="1"/>
</dbReference>
<name>A0A7N2LDR9_QUELO</name>
<feature type="disulfide bond" evidence="5">
    <location>
        <begin position="148"/>
        <end position="208"/>
    </location>
</feature>
<keyword evidence="3" id="KW-0964">Secreted</keyword>
<dbReference type="Gramene" id="QL04p005160:mrna">
    <property type="protein sequence ID" value="QL04p005160:mrna"/>
    <property type="gene ID" value="QL04p005160"/>
</dbReference>
<evidence type="ECO:0000256" key="2">
    <source>
        <dbReference type="ARBA" id="ARBA00010607"/>
    </source>
</evidence>
<dbReference type="OMA" id="YCCTEEF"/>
<organism evidence="7 8">
    <name type="scientific">Quercus lobata</name>
    <name type="common">Valley oak</name>
    <dbReference type="NCBI Taxonomy" id="97700"/>
    <lineage>
        <taxon>Eukaryota</taxon>
        <taxon>Viridiplantae</taxon>
        <taxon>Streptophyta</taxon>
        <taxon>Embryophyta</taxon>
        <taxon>Tracheophyta</taxon>
        <taxon>Spermatophyta</taxon>
        <taxon>Magnoliopsida</taxon>
        <taxon>eudicotyledons</taxon>
        <taxon>Gunneridae</taxon>
        <taxon>Pentapetalae</taxon>
        <taxon>rosids</taxon>
        <taxon>fabids</taxon>
        <taxon>Fagales</taxon>
        <taxon>Fagaceae</taxon>
        <taxon>Quercus</taxon>
    </lineage>
</organism>
<reference evidence="7" key="2">
    <citation type="submission" date="2021-01" db="UniProtKB">
        <authorList>
            <consortium name="EnsemblPlants"/>
        </authorList>
    </citation>
    <scope>IDENTIFICATION</scope>
</reference>
<dbReference type="OrthoDB" id="430315at2759"/>
<dbReference type="PROSITE" id="PS00316">
    <property type="entry name" value="THAUMATIN_1"/>
    <property type="match status" value="1"/>
</dbReference>
<gene>
    <name evidence="7" type="primary">LOC115987402</name>
</gene>
<dbReference type="RefSeq" id="XP_030966793.1">
    <property type="nucleotide sequence ID" value="XM_031110933.1"/>
</dbReference>
<dbReference type="InterPro" id="IPR001938">
    <property type="entry name" value="Thaumatin"/>
</dbReference>
<accession>A0A7N2LDR9</accession>
<dbReference type="GO" id="GO:0005576">
    <property type="term" value="C:extracellular region"/>
    <property type="evidence" value="ECO:0007669"/>
    <property type="project" value="UniProtKB-SubCell"/>
</dbReference>
<dbReference type="PRINTS" id="PR00347">
    <property type="entry name" value="THAUMATIN"/>
</dbReference>
<feature type="disulfide bond" evidence="5">
    <location>
        <begin position="91"/>
        <end position="97"/>
    </location>
</feature>
<keyword evidence="4 5" id="KW-1015">Disulfide bond</keyword>
<feature type="disulfide bond" evidence="5">
    <location>
        <begin position="185"/>
        <end position="195"/>
    </location>
</feature>
<dbReference type="EMBL" id="LRBV02000004">
    <property type="status" value="NOT_ANNOTATED_CDS"/>
    <property type="molecule type" value="Genomic_DNA"/>
</dbReference>
<dbReference type="PIRSF" id="PIRSF002703">
    <property type="entry name" value="Thaumatin"/>
    <property type="match status" value="1"/>
</dbReference>
<feature type="disulfide bond" evidence="5">
    <location>
        <begin position="143"/>
        <end position="225"/>
    </location>
</feature>
<dbReference type="InParanoid" id="A0A7N2LDR9"/>
<evidence type="ECO:0000256" key="3">
    <source>
        <dbReference type="ARBA" id="ARBA00022525"/>
    </source>
</evidence>
<dbReference type="GeneID" id="115987402"/>
<dbReference type="SMART" id="SM00205">
    <property type="entry name" value="THN"/>
    <property type="match status" value="1"/>
</dbReference>